<evidence type="ECO:0000313" key="3">
    <source>
        <dbReference type="Proteomes" id="UP000315113"/>
    </source>
</evidence>
<protein>
    <submittedName>
        <fullName evidence="2">Nucleotide exchange factor GrpE</fullName>
    </submittedName>
</protein>
<dbReference type="Proteomes" id="UP000315113">
    <property type="component" value="Unassembled WGS sequence"/>
</dbReference>
<sequence>MTNSQQITDDKNPMLDQNSASDIFNLEENKLPHPELEKSPLNPEKLKSMPQNMPNIEQNIQEETPNNFNLIQPIIDNIHQAIAQLQKDFEVKVKYDESKERTINALHKELQDYREDMVFKILRPLIMDITSIYDHLQLLTKKYGNLSESNSANFIASELTSFTEEIEEIVSRYGFKFYQNDSETYDRSKQKAQKIINTDDSTLDKQIVEHLRMGLQYQERIVRPETVSVYRYVSNQ</sequence>
<feature type="compositionally biased region" description="Basic and acidic residues" evidence="1">
    <location>
        <begin position="27"/>
        <end position="38"/>
    </location>
</feature>
<dbReference type="GO" id="GO:0051087">
    <property type="term" value="F:protein-folding chaperone binding"/>
    <property type="evidence" value="ECO:0007669"/>
    <property type="project" value="InterPro"/>
</dbReference>
<organism evidence="2 3">
    <name type="scientific">Microcystis aeruginosa Ma_MB_F_20061100_S20D</name>
    <dbReference type="NCBI Taxonomy" id="2486253"/>
    <lineage>
        <taxon>Bacteria</taxon>
        <taxon>Bacillati</taxon>
        <taxon>Cyanobacteriota</taxon>
        <taxon>Cyanophyceae</taxon>
        <taxon>Oscillatoriophycideae</taxon>
        <taxon>Chroococcales</taxon>
        <taxon>Microcystaceae</taxon>
        <taxon>Microcystis</taxon>
    </lineage>
</organism>
<gene>
    <name evidence="2" type="primary">grpE</name>
    <name evidence="2" type="ORF">EWV78_15640</name>
</gene>
<feature type="region of interest" description="Disordered" evidence="1">
    <location>
        <begin position="1"/>
        <end position="47"/>
    </location>
</feature>
<dbReference type="GO" id="GO:0006457">
    <property type="term" value="P:protein folding"/>
    <property type="evidence" value="ECO:0007669"/>
    <property type="project" value="InterPro"/>
</dbReference>
<comment type="caution">
    <text evidence="2">The sequence shown here is derived from an EMBL/GenBank/DDBJ whole genome shotgun (WGS) entry which is preliminary data.</text>
</comment>
<dbReference type="InterPro" id="IPR000740">
    <property type="entry name" value="GrpE"/>
</dbReference>
<dbReference type="Pfam" id="PF01025">
    <property type="entry name" value="GrpE"/>
    <property type="match status" value="1"/>
</dbReference>
<dbReference type="EMBL" id="SFBH01000123">
    <property type="protein sequence ID" value="TRU33276.1"/>
    <property type="molecule type" value="Genomic_DNA"/>
</dbReference>
<reference evidence="2 3" key="1">
    <citation type="submission" date="2019-01" db="EMBL/GenBank/DDBJ databases">
        <title>Coherence of Microcystis species and biogeography revealed through population genomics.</title>
        <authorList>
            <person name="Perez-Carrascal O.M."/>
            <person name="Terrat Y."/>
            <person name="Giani A."/>
            <person name="Fortin N."/>
            <person name="Tromas N."/>
            <person name="Shapiro B.J."/>
        </authorList>
    </citation>
    <scope>NUCLEOTIDE SEQUENCE [LARGE SCALE GENOMIC DNA]</scope>
    <source>
        <strain evidence="2">Ma_MB_F_20061100_S20D</strain>
    </source>
</reference>
<name>A0A552EFK4_MICAE</name>
<dbReference type="GO" id="GO:0000774">
    <property type="term" value="F:adenyl-nucleotide exchange factor activity"/>
    <property type="evidence" value="ECO:0007669"/>
    <property type="project" value="InterPro"/>
</dbReference>
<evidence type="ECO:0000256" key="1">
    <source>
        <dbReference type="SAM" id="MobiDB-lite"/>
    </source>
</evidence>
<dbReference type="GO" id="GO:0042803">
    <property type="term" value="F:protein homodimerization activity"/>
    <property type="evidence" value="ECO:0007669"/>
    <property type="project" value="InterPro"/>
</dbReference>
<evidence type="ECO:0000313" key="2">
    <source>
        <dbReference type="EMBL" id="TRU33276.1"/>
    </source>
</evidence>
<dbReference type="AlphaFoldDB" id="A0A552EFK4"/>
<accession>A0A552EFK4</accession>
<proteinExistence type="predicted"/>